<proteinExistence type="predicted"/>
<reference evidence="3" key="1">
    <citation type="submission" date="2016-11" db="EMBL/GenBank/DDBJ databases">
        <authorList>
            <person name="Varghese N."/>
            <person name="Submissions S."/>
        </authorList>
    </citation>
    <scope>NUCLEOTIDE SEQUENCE [LARGE SCALE GENOMIC DNA]</scope>
    <source>
        <strain evidence="3">DSM 22363</strain>
    </source>
</reference>
<feature type="region of interest" description="Disordered" evidence="1">
    <location>
        <begin position="1"/>
        <end position="29"/>
    </location>
</feature>
<sequence length="90" mass="9671">MMRLAGGNRHETALPGKAGTGGAGHIDQTATGNANAWTARSMATMLPPAMRAADVNFDRMAESIGSLSQLFVKFRAEESLNFFDLRFRPG</sequence>
<evidence type="ECO:0000313" key="3">
    <source>
        <dbReference type="Proteomes" id="UP000185192"/>
    </source>
</evidence>
<gene>
    <name evidence="2" type="ORF">SAMN02745824_1609</name>
</gene>
<evidence type="ECO:0000256" key="1">
    <source>
        <dbReference type="SAM" id="MobiDB-lite"/>
    </source>
</evidence>
<dbReference type="Proteomes" id="UP000185192">
    <property type="component" value="Unassembled WGS sequence"/>
</dbReference>
<accession>A0A1N6D6M0</accession>
<dbReference type="AlphaFoldDB" id="A0A1N6D6M0"/>
<protein>
    <submittedName>
        <fullName evidence="2">Uncharacterized protein</fullName>
    </submittedName>
</protein>
<name>A0A1N6D6M0_9SPHN</name>
<organism evidence="2 3">
    <name type="scientific">Parasphingorhabdus marina DSM 22363</name>
    <dbReference type="NCBI Taxonomy" id="1123272"/>
    <lineage>
        <taxon>Bacteria</taxon>
        <taxon>Pseudomonadati</taxon>
        <taxon>Pseudomonadota</taxon>
        <taxon>Alphaproteobacteria</taxon>
        <taxon>Sphingomonadales</taxon>
        <taxon>Sphingomonadaceae</taxon>
        <taxon>Parasphingorhabdus</taxon>
    </lineage>
</organism>
<keyword evidence="3" id="KW-1185">Reference proteome</keyword>
<evidence type="ECO:0000313" key="2">
    <source>
        <dbReference type="EMBL" id="SIN66357.1"/>
    </source>
</evidence>
<dbReference type="EMBL" id="FSQW01000001">
    <property type="protein sequence ID" value="SIN66357.1"/>
    <property type="molecule type" value="Genomic_DNA"/>
</dbReference>